<accession>A0A0L0G3X8</accession>
<dbReference type="AlphaFoldDB" id="A0A0L0G3X8"/>
<name>A0A0L0G3X8_9EUKA</name>
<dbReference type="RefSeq" id="XP_014157714.1">
    <property type="nucleotide sequence ID" value="XM_014302239.1"/>
</dbReference>
<feature type="non-terminal residue" evidence="3">
    <location>
        <position position="1"/>
    </location>
</feature>
<keyword evidence="2" id="KW-0812">Transmembrane</keyword>
<organism evidence="3 4">
    <name type="scientific">Sphaeroforma arctica JP610</name>
    <dbReference type="NCBI Taxonomy" id="667725"/>
    <lineage>
        <taxon>Eukaryota</taxon>
        <taxon>Ichthyosporea</taxon>
        <taxon>Ichthyophonida</taxon>
        <taxon>Sphaeroforma</taxon>
    </lineage>
</organism>
<dbReference type="Proteomes" id="UP000054560">
    <property type="component" value="Unassembled WGS sequence"/>
</dbReference>
<protein>
    <submittedName>
        <fullName evidence="3">Uncharacterized protein</fullName>
    </submittedName>
</protein>
<feature type="transmembrane region" description="Helical" evidence="2">
    <location>
        <begin position="53"/>
        <end position="79"/>
    </location>
</feature>
<keyword evidence="2" id="KW-1133">Transmembrane helix</keyword>
<proteinExistence type="predicted"/>
<feature type="region of interest" description="Disordered" evidence="1">
    <location>
        <begin position="1"/>
        <end position="20"/>
    </location>
</feature>
<evidence type="ECO:0000256" key="2">
    <source>
        <dbReference type="SAM" id="Phobius"/>
    </source>
</evidence>
<dbReference type="EMBL" id="KQ241808">
    <property type="protein sequence ID" value="KNC83812.1"/>
    <property type="molecule type" value="Genomic_DNA"/>
</dbReference>
<evidence type="ECO:0000313" key="4">
    <source>
        <dbReference type="Proteomes" id="UP000054560"/>
    </source>
</evidence>
<gene>
    <name evidence="3" type="ORF">SARC_03941</name>
</gene>
<dbReference type="GeneID" id="25904445"/>
<sequence length="82" mass="9302">RYPYAHTLEHTHPPASPLSPPLSVVRSLSVVHEMMSILKDEQHQQHGEKLEWIVIWLIGIEIVIGVAGVCATIFTSTWFSER</sequence>
<keyword evidence="2" id="KW-0472">Membrane</keyword>
<evidence type="ECO:0000256" key="1">
    <source>
        <dbReference type="SAM" id="MobiDB-lite"/>
    </source>
</evidence>
<evidence type="ECO:0000313" key="3">
    <source>
        <dbReference type="EMBL" id="KNC83812.1"/>
    </source>
</evidence>
<keyword evidence="4" id="KW-1185">Reference proteome</keyword>
<reference evidence="3 4" key="1">
    <citation type="submission" date="2011-02" db="EMBL/GenBank/DDBJ databases">
        <title>The Genome Sequence of Sphaeroforma arctica JP610.</title>
        <authorList>
            <consortium name="The Broad Institute Genome Sequencing Platform"/>
            <person name="Russ C."/>
            <person name="Cuomo C."/>
            <person name="Young S.K."/>
            <person name="Zeng Q."/>
            <person name="Gargeya S."/>
            <person name="Alvarado L."/>
            <person name="Berlin A."/>
            <person name="Chapman S.B."/>
            <person name="Chen Z."/>
            <person name="Freedman E."/>
            <person name="Gellesch M."/>
            <person name="Goldberg J."/>
            <person name="Griggs A."/>
            <person name="Gujja S."/>
            <person name="Heilman E."/>
            <person name="Heiman D."/>
            <person name="Howarth C."/>
            <person name="Mehta T."/>
            <person name="Neiman D."/>
            <person name="Pearson M."/>
            <person name="Roberts A."/>
            <person name="Saif S."/>
            <person name="Shea T."/>
            <person name="Shenoy N."/>
            <person name="Sisk P."/>
            <person name="Stolte C."/>
            <person name="Sykes S."/>
            <person name="White J."/>
            <person name="Yandava C."/>
            <person name="Burger G."/>
            <person name="Gray M.W."/>
            <person name="Holland P.W.H."/>
            <person name="King N."/>
            <person name="Lang F.B.F."/>
            <person name="Roger A.J."/>
            <person name="Ruiz-Trillo I."/>
            <person name="Haas B."/>
            <person name="Nusbaum C."/>
            <person name="Birren B."/>
        </authorList>
    </citation>
    <scope>NUCLEOTIDE SEQUENCE [LARGE SCALE GENOMIC DNA]</scope>
    <source>
        <strain evidence="3 4">JP610</strain>
    </source>
</reference>